<dbReference type="RefSeq" id="WP_134214500.1">
    <property type="nucleotide sequence ID" value="NZ_QFFZ01000034.1"/>
</dbReference>
<dbReference type="EMBL" id="QFFZ01000034">
    <property type="protein sequence ID" value="TEB09995.1"/>
    <property type="molecule type" value="Genomic_DNA"/>
</dbReference>
<gene>
    <name evidence="1" type="ORF">Pmgp_02689</name>
</gene>
<name>A0A4Y7RLZ2_9FIRM</name>
<proteinExistence type="predicted"/>
<dbReference type="Proteomes" id="UP000297597">
    <property type="component" value="Unassembled WGS sequence"/>
</dbReference>
<comment type="caution">
    <text evidence="1">The sequence shown here is derived from an EMBL/GenBank/DDBJ whole genome shotgun (WGS) entry which is preliminary data.</text>
</comment>
<dbReference type="AlphaFoldDB" id="A0A4Y7RLZ2"/>
<evidence type="ECO:0000313" key="2">
    <source>
        <dbReference type="Proteomes" id="UP000297597"/>
    </source>
</evidence>
<organism evidence="1 2">
    <name type="scientific">Pelotomaculum propionicicum</name>
    <dbReference type="NCBI Taxonomy" id="258475"/>
    <lineage>
        <taxon>Bacteria</taxon>
        <taxon>Bacillati</taxon>
        <taxon>Bacillota</taxon>
        <taxon>Clostridia</taxon>
        <taxon>Eubacteriales</taxon>
        <taxon>Desulfotomaculaceae</taxon>
        <taxon>Pelotomaculum</taxon>
    </lineage>
</organism>
<protein>
    <submittedName>
        <fullName evidence="1">Uncharacterized protein</fullName>
    </submittedName>
</protein>
<reference evidence="1 2" key="1">
    <citation type="journal article" date="2018" name="Environ. Microbiol.">
        <title>Novel energy conservation strategies and behaviour of Pelotomaculum schinkii driving syntrophic propionate catabolism.</title>
        <authorList>
            <person name="Hidalgo-Ahumada C.A.P."/>
            <person name="Nobu M.K."/>
            <person name="Narihiro T."/>
            <person name="Tamaki H."/>
            <person name="Liu W.T."/>
            <person name="Kamagata Y."/>
            <person name="Stams A.J.M."/>
            <person name="Imachi H."/>
            <person name="Sousa D.Z."/>
        </authorList>
    </citation>
    <scope>NUCLEOTIDE SEQUENCE [LARGE SCALE GENOMIC DNA]</scope>
    <source>
        <strain evidence="1 2">MGP</strain>
    </source>
</reference>
<evidence type="ECO:0000313" key="1">
    <source>
        <dbReference type="EMBL" id="TEB09995.1"/>
    </source>
</evidence>
<sequence length="109" mass="12780">MDEELFRHLVFLEKDSGIDMEEFIKLGYFIRCNDTVYRTEKLEEELKEFIEVKKESLFAAIKELGSAKDINKVMELAGIQQFITFSILADELVREGRIVKDKENICLLK</sequence>
<keyword evidence="2" id="KW-1185">Reference proteome</keyword>
<accession>A0A4Y7RLZ2</accession>